<name>A0AAT9FQ75_9BACT</name>
<dbReference type="AlphaFoldDB" id="A0AAT9FQ75"/>
<dbReference type="Pfam" id="PF13180">
    <property type="entry name" value="PDZ_2"/>
    <property type="match status" value="1"/>
</dbReference>
<dbReference type="SMART" id="SM00228">
    <property type="entry name" value="PDZ"/>
    <property type="match status" value="1"/>
</dbReference>
<evidence type="ECO:0000259" key="2">
    <source>
        <dbReference type="PROSITE" id="PS50106"/>
    </source>
</evidence>
<dbReference type="InterPro" id="IPR001478">
    <property type="entry name" value="PDZ"/>
</dbReference>
<dbReference type="SUPFAM" id="SSF50494">
    <property type="entry name" value="Trypsin-like serine proteases"/>
    <property type="match status" value="1"/>
</dbReference>
<organism evidence="3">
    <name type="scientific">Oceaniferula spumae</name>
    <dbReference type="NCBI Taxonomy" id="2979115"/>
    <lineage>
        <taxon>Bacteria</taxon>
        <taxon>Pseudomonadati</taxon>
        <taxon>Verrucomicrobiota</taxon>
        <taxon>Verrucomicrobiia</taxon>
        <taxon>Verrucomicrobiales</taxon>
        <taxon>Verrucomicrobiaceae</taxon>
        <taxon>Oceaniferula</taxon>
    </lineage>
</organism>
<dbReference type="EMBL" id="AP026866">
    <property type="protein sequence ID" value="BDS08098.1"/>
    <property type="molecule type" value="Genomic_DNA"/>
</dbReference>
<dbReference type="Gene3D" id="2.30.42.10">
    <property type="match status" value="1"/>
</dbReference>
<evidence type="ECO:0000256" key="1">
    <source>
        <dbReference type="SAM" id="SignalP"/>
    </source>
</evidence>
<proteinExistence type="predicted"/>
<sequence length="294" mass="31389">MKRLSLLTIGILGASFSFSQVFAQTIDFGALKSKGGKKSTSSCVLLDDKGTVATVVELGSDVNNATLTIGDKKVPLTFVVNDADSRVAIYQLPADSVSAMGKVAEAGVSSTLTPSQAVYTSAMDRENVARVVSRVNRFQGKVLPLAVLRLNHGKAVPQPGSGIYDADGKLVGLVRQAVFNAPESSYCLPVEVVSRIRKDKERNGRVSRCWIGIIMDELVAAPIVESVRPGSPAKKAGLENGDVILSIGDTKVREYAQVVDAFYYLIAGVPQKFSVLRGTELKEFEVTPEVSPGR</sequence>
<feature type="signal peptide" evidence="1">
    <location>
        <begin position="1"/>
        <end position="23"/>
    </location>
</feature>
<accession>A0AAT9FQ75</accession>
<dbReference type="InterPro" id="IPR009003">
    <property type="entry name" value="Peptidase_S1_PA"/>
</dbReference>
<keyword evidence="1" id="KW-0732">Signal</keyword>
<feature type="domain" description="PDZ" evidence="2">
    <location>
        <begin position="195"/>
        <end position="253"/>
    </location>
</feature>
<dbReference type="PROSITE" id="PS50106">
    <property type="entry name" value="PDZ"/>
    <property type="match status" value="1"/>
</dbReference>
<evidence type="ECO:0000313" key="3">
    <source>
        <dbReference type="EMBL" id="BDS08098.1"/>
    </source>
</evidence>
<dbReference type="SUPFAM" id="SSF50156">
    <property type="entry name" value="PDZ domain-like"/>
    <property type="match status" value="1"/>
</dbReference>
<gene>
    <name evidence="3" type="ORF">NT6N_31380</name>
</gene>
<protein>
    <recommendedName>
        <fullName evidence="2">PDZ domain-containing protein</fullName>
    </recommendedName>
</protein>
<dbReference type="InterPro" id="IPR036034">
    <property type="entry name" value="PDZ_sf"/>
</dbReference>
<dbReference type="KEGG" id="osu:NT6N_31380"/>
<reference evidence="3" key="1">
    <citation type="submission" date="2024-07" db="EMBL/GenBank/DDBJ databases">
        <title>Complete genome sequence of Verrucomicrobiaceae bacterium NT6N.</title>
        <authorList>
            <person name="Huang C."/>
            <person name="Takami H."/>
            <person name="Hamasaki K."/>
        </authorList>
    </citation>
    <scope>NUCLEOTIDE SEQUENCE</scope>
    <source>
        <strain evidence="3">NT6N</strain>
    </source>
</reference>
<feature type="chain" id="PRO_5043893906" description="PDZ domain-containing protein" evidence="1">
    <location>
        <begin position="24"/>
        <end position="294"/>
    </location>
</feature>